<sequence>MTCDAATATLDPQRRAGRAVAGRLAAQDAVVAASLPAAVSLACAALLCGHDLARIRALPGRSGPSAIALQKGHAVTVGAPLGQLVRLAGAEPREAGAVDQCLAAELEALLEAGAVAGLWVAGAGAPGLLDLPAFHWACRSWDRPVLVLDPASGNWAARLDAGAALVALDGAALGGPPCGVIAGAGPLIEACRLQRHGIGAALLASDPVALALALAVENPERG</sequence>
<dbReference type="Proteomes" id="UP001301140">
    <property type="component" value="Unassembled WGS sequence"/>
</dbReference>
<dbReference type="EMBL" id="JARGEQ010000088">
    <property type="protein sequence ID" value="MDF1586494.1"/>
    <property type="molecule type" value="Genomic_DNA"/>
</dbReference>
<keyword evidence="2" id="KW-1185">Reference proteome</keyword>
<accession>A0AAP4D4W3</accession>
<dbReference type="RefSeq" id="WP_327788909.1">
    <property type="nucleotide sequence ID" value="NZ_JARGEQ010000088.1"/>
</dbReference>
<protein>
    <submittedName>
        <fullName evidence="1">Uncharacterized protein</fullName>
    </submittedName>
</protein>
<comment type="caution">
    <text evidence="1">The sequence shown here is derived from an EMBL/GenBank/DDBJ whole genome shotgun (WGS) entry which is preliminary data.</text>
</comment>
<evidence type="ECO:0000313" key="2">
    <source>
        <dbReference type="Proteomes" id="UP001301140"/>
    </source>
</evidence>
<proteinExistence type="predicted"/>
<organism evidence="1 2">
    <name type="scientific">Marinimicrococcus flavescens</name>
    <dbReference type="NCBI Taxonomy" id="3031815"/>
    <lineage>
        <taxon>Bacteria</taxon>
        <taxon>Pseudomonadati</taxon>
        <taxon>Pseudomonadota</taxon>
        <taxon>Alphaproteobacteria</taxon>
        <taxon>Geminicoccales</taxon>
        <taxon>Geminicoccaceae</taxon>
        <taxon>Marinimicrococcus</taxon>
    </lineage>
</organism>
<name>A0AAP4D4W3_9PROT</name>
<reference evidence="1 2" key="1">
    <citation type="submission" date="2023-03" db="EMBL/GenBank/DDBJ databases">
        <title>YIM 152171 draft genome.</title>
        <authorList>
            <person name="Yang Z."/>
        </authorList>
    </citation>
    <scope>NUCLEOTIDE SEQUENCE [LARGE SCALE GENOMIC DNA]</scope>
    <source>
        <strain evidence="1 2">YIM 152171</strain>
    </source>
</reference>
<dbReference type="InterPro" id="IPR015421">
    <property type="entry name" value="PyrdxlP-dep_Trfase_major"/>
</dbReference>
<dbReference type="Gene3D" id="3.40.640.10">
    <property type="entry name" value="Type I PLP-dependent aspartate aminotransferase-like (Major domain)"/>
    <property type="match status" value="1"/>
</dbReference>
<dbReference type="AlphaFoldDB" id="A0AAP4D4W3"/>
<gene>
    <name evidence="1" type="ORF">PZ740_08870</name>
</gene>
<evidence type="ECO:0000313" key="1">
    <source>
        <dbReference type="EMBL" id="MDF1586494.1"/>
    </source>
</evidence>